<gene>
    <name evidence="17 18" type="primary">uppP</name>
    <name evidence="18" type="ORF">MOPEL_096_00050</name>
</gene>
<evidence type="ECO:0000256" key="17">
    <source>
        <dbReference type="HAMAP-Rule" id="MF_01006"/>
    </source>
</evidence>
<keyword evidence="6 17" id="KW-0812">Transmembrane</keyword>
<keyword evidence="11 17" id="KW-0472">Membrane</keyword>
<comment type="subcellular location">
    <subcellularLocation>
        <location evidence="1 17">Cell membrane</location>
        <topology evidence="1 17">Multi-pass membrane protein</topology>
    </subcellularLocation>
</comment>
<dbReference type="PANTHER" id="PTHR30622:SF4">
    <property type="entry name" value="UNDECAPRENYL-DIPHOSPHATASE"/>
    <property type="match status" value="1"/>
</dbReference>
<feature type="transmembrane region" description="Helical" evidence="17">
    <location>
        <begin position="87"/>
        <end position="109"/>
    </location>
</feature>
<comment type="catalytic activity">
    <reaction evidence="16 17">
        <text>di-trans,octa-cis-undecaprenyl diphosphate + H2O = di-trans,octa-cis-undecaprenyl phosphate + phosphate + H(+)</text>
        <dbReference type="Rhea" id="RHEA:28094"/>
        <dbReference type="ChEBI" id="CHEBI:15377"/>
        <dbReference type="ChEBI" id="CHEBI:15378"/>
        <dbReference type="ChEBI" id="CHEBI:43474"/>
        <dbReference type="ChEBI" id="CHEBI:58405"/>
        <dbReference type="ChEBI" id="CHEBI:60392"/>
        <dbReference type="EC" id="3.6.1.27"/>
    </reaction>
</comment>
<dbReference type="OrthoDB" id="9808289at2"/>
<keyword evidence="7 17" id="KW-0378">Hydrolase</keyword>
<accession>H5UTE0</accession>
<dbReference type="GO" id="GO:0008360">
    <property type="term" value="P:regulation of cell shape"/>
    <property type="evidence" value="ECO:0007669"/>
    <property type="project" value="UniProtKB-KW"/>
</dbReference>
<dbReference type="HAMAP" id="MF_01006">
    <property type="entry name" value="Undec_diphosphatase"/>
    <property type="match status" value="1"/>
</dbReference>
<dbReference type="GO" id="GO:0046677">
    <property type="term" value="P:response to antibiotic"/>
    <property type="evidence" value="ECO:0007669"/>
    <property type="project" value="UniProtKB-UniRule"/>
</dbReference>
<keyword evidence="10 17" id="KW-1133">Transmembrane helix</keyword>
<evidence type="ECO:0000256" key="6">
    <source>
        <dbReference type="ARBA" id="ARBA00022692"/>
    </source>
</evidence>
<evidence type="ECO:0000256" key="13">
    <source>
        <dbReference type="ARBA" id="ARBA00023316"/>
    </source>
</evidence>
<dbReference type="GO" id="GO:0050380">
    <property type="term" value="F:undecaprenyl-diphosphatase activity"/>
    <property type="evidence" value="ECO:0007669"/>
    <property type="project" value="UniProtKB-UniRule"/>
</dbReference>
<dbReference type="eggNOG" id="COG1968">
    <property type="taxonomic scope" value="Bacteria"/>
</dbReference>
<dbReference type="GO" id="GO:0005886">
    <property type="term" value="C:plasma membrane"/>
    <property type="evidence" value="ECO:0007669"/>
    <property type="project" value="UniProtKB-SubCell"/>
</dbReference>
<evidence type="ECO:0000256" key="14">
    <source>
        <dbReference type="ARBA" id="ARBA00032707"/>
    </source>
</evidence>
<dbReference type="GO" id="GO:0009252">
    <property type="term" value="P:peptidoglycan biosynthetic process"/>
    <property type="evidence" value="ECO:0007669"/>
    <property type="project" value="UniProtKB-KW"/>
</dbReference>
<evidence type="ECO:0000313" key="19">
    <source>
        <dbReference type="Proteomes" id="UP000004367"/>
    </source>
</evidence>
<dbReference type="Pfam" id="PF02673">
    <property type="entry name" value="BacA"/>
    <property type="match status" value="1"/>
</dbReference>
<evidence type="ECO:0000256" key="12">
    <source>
        <dbReference type="ARBA" id="ARBA00023251"/>
    </source>
</evidence>
<evidence type="ECO:0000256" key="1">
    <source>
        <dbReference type="ARBA" id="ARBA00004651"/>
    </source>
</evidence>
<keyword evidence="19" id="KW-1185">Reference proteome</keyword>
<feature type="transmembrane region" description="Helical" evidence="17">
    <location>
        <begin position="219"/>
        <end position="240"/>
    </location>
</feature>
<feature type="transmembrane region" description="Helical" evidence="17">
    <location>
        <begin position="186"/>
        <end position="207"/>
    </location>
</feature>
<evidence type="ECO:0000256" key="4">
    <source>
        <dbReference type="ARBA" id="ARBA00021581"/>
    </source>
</evidence>
<keyword evidence="8 17" id="KW-0133">Cell shape</keyword>
<dbReference type="STRING" id="1089455.MOPEL_096_00050"/>
<comment type="similarity">
    <text evidence="2 17">Belongs to the UppP family.</text>
</comment>
<evidence type="ECO:0000256" key="7">
    <source>
        <dbReference type="ARBA" id="ARBA00022801"/>
    </source>
</evidence>
<keyword evidence="13 17" id="KW-0961">Cell wall biogenesis/degradation</keyword>
<feature type="transmembrane region" description="Helical" evidence="17">
    <location>
        <begin position="116"/>
        <end position="133"/>
    </location>
</feature>
<dbReference type="EMBL" id="BAFE01000073">
    <property type="protein sequence ID" value="GAB48998.1"/>
    <property type="molecule type" value="Genomic_DNA"/>
</dbReference>
<evidence type="ECO:0000256" key="5">
    <source>
        <dbReference type="ARBA" id="ARBA00022475"/>
    </source>
</evidence>
<evidence type="ECO:0000256" key="2">
    <source>
        <dbReference type="ARBA" id="ARBA00010621"/>
    </source>
</evidence>
<keyword evidence="5 17" id="KW-1003">Cell membrane</keyword>
<evidence type="ECO:0000256" key="3">
    <source>
        <dbReference type="ARBA" id="ARBA00012374"/>
    </source>
</evidence>
<dbReference type="GO" id="GO:0071555">
    <property type="term" value="P:cell wall organization"/>
    <property type="evidence" value="ECO:0007669"/>
    <property type="project" value="UniProtKB-KW"/>
</dbReference>
<comment type="caution">
    <text evidence="18">The sequence shown here is derived from an EMBL/GenBank/DDBJ whole genome shotgun (WGS) entry which is preliminary data.</text>
</comment>
<sequence length="277" mass="29116">MGWGVALTLGAVQGLTEFLPVSSSAHVSLVGRLFGGRDPGAAFTAVTQLGTEAAVLWWFRDDVTRIVRGWTGAVTGRVPHEDPDARLGWSIVAGTVPVCVVGAGLRHLITGPFRDLQLTAAMLAGFGVVMAVVDEIAEPDRGLGDMTVRDGVRFGWAQSLSLVPGVSRSGATITGGLLLGYPRPDAARYSFLLAIPAVLLSGAQQALDVTHDPEPPEWCRIAAATGVAFGTGYVVIGWFMHHLAEADLRLFVRYRVALAGLVAALLAAGVVRPDDQV</sequence>
<dbReference type="AlphaFoldDB" id="H5UTE0"/>
<evidence type="ECO:0000256" key="8">
    <source>
        <dbReference type="ARBA" id="ARBA00022960"/>
    </source>
</evidence>
<dbReference type="InterPro" id="IPR003824">
    <property type="entry name" value="UppP"/>
</dbReference>
<reference evidence="18 19" key="1">
    <citation type="submission" date="2012-02" db="EMBL/GenBank/DDBJ databases">
        <title>Whole genome shotgun sequence of Mobilicoccus pelagius NBRC 104925.</title>
        <authorList>
            <person name="Yoshida Y."/>
            <person name="Hosoyama A."/>
            <person name="Tsuchikane K."/>
            <person name="Katsumata H."/>
            <person name="Yamazaki S."/>
            <person name="Fujita N."/>
        </authorList>
    </citation>
    <scope>NUCLEOTIDE SEQUENCE [LARGE SCALE GENOMIC DNA]</scope>
    <source>
        <strain evidence="18 19">NBRC 104925</strain>
    </source>
</reference>
<proteinExistence type="inferred from homology"/>
<keyword evidence="9 17" id="KW-0573">Peptidoglycan synthesis</keyword>
<evidence type="ECO:0000256" key="10">
    <source>
        <dbReference type="ARBA" id="ARBA00022989"/>
    </source>
</evidence>
<organism evidence="18 19">
    <name type="scientific">Mobilicoccus pelagius NBRC 104925</name>
    <dbReference type="NCBI Taxonomy" id="1089455"/>
    <lineage>
        <taxon>Bacteria</taxon>
        <taxon>Bacillati</taxon>
        <taxon>Actinomycetota</taxon>
        <taxon>Actinomycetes</taxon>
        <taxon>Micrococcales</taxon>
        <taxon>Dermatophilaceae</taxon>
        <taxon>Mobilicoccus</taxon>
    </lineage>
</organism>
<dbReference type="EC" id="3.6.1.27" evidence="3 17"/>
<evidence type="ECO:0000256" key="16">
    <source>
        <dbReference type="ARBA" id="ARBA00047594"/>
    </source>
</evidence>
<dbReference type="PANTHER" id="PTHR30622">
    <property type="entry name" value="UNDECAPRENYL-DIPHOSPHATASE"/>
    <property type="match status" value="1"/>
</dbReference>
<dbReference type="Proteomes" id="UP000004367">
    <property type="component" value="Unassembled WGS sequence"/>
</dbReference>
<comment type="miscellaneous">
    <text evidence="17">Bacitracin is thought to be involved in the inhibition of peptidoglycan synthesis by sequestering undecaprenyl diphosphate, thereby reducing the pool of lipid carrier available.</text>
</comment>
<evidence type="ECO:0000256" key="15">
    <source>
        <dbReference type="ARBA" id="ARBA00032932"/>
    </source>
</evidence>
<dbReference type="RefSeq" id="WP_009482896.1">
    <property type="nucleotide sequence ID" value="NZ_BAFE01000073.1"/>
</dbReference>
<keyword evidence="12 17" id="KW-0046">Antibiotic resistance</keyword>
<protein>
    <recommendedName>
        <fullName evidence="4 17">Undecaprenyl-diphosphatase</fullName>
        <ecNumber evidence="3 17">3.6.1.27</ecNumber>
    </recommendedName>
    <alternativeName>
        <fullName evidence="15 17">Bacitracin resistance protein</fullName>
    </alternativeName>
    <alternativeName>
        <fullName evidence="14 17">Undecaprenyl pyrophosphate phosphatase</fullName>
    </alternativeName>
</protein>
<name>H5UTE0_9MICO</name>
<comment type="function">
    <text evidence="17">Catalyzes the dephosphorylation of undecaprenyl diphosphate (UPP). Confers resistance to bacitracin.</text>
</comment>
<evidence type="ECO:0000256" key="11">
    <source>
        <dbReference type="ARBA" id="ARBA00023136"/>
    </source>
</evidence>
<evidence type="ECO:0000256" key="9">
    <source>
        <dbReference type="ARBA" id="ARBA00022984"/>
    </source>
</evidence>
<feature type="transmembrane region" description="Helical" evidence="17">
    <location>
        <begin position="252"/>
        <end position="271"/>
    </location>
</feature>
<evidence type="ECO:0000313" key="18">
    <source>
        <dbReference type="EMBL" id="GAB48998.1"/>
    </source>
</evidence>